<dbReference type="InterPro" id="IPR010204">
    <property type="entry name" value="NqrC"/>
</dbReference>
<keyword evidence="9 16" id="KW-1133">Transmembrane helix</keyword>
<evidence type="ECO:0000313" key="19">
    <source>
        <dbReference type="EMBL" id="SDT99735.1"/>
    </source>
</evidence>
<keyword evidence="20" id="KW-1185">Reference proteome</keyword>
<dbReference type="GO" id="GO:0010181">
    <property type="term" value="F:FMN binding"/>
    <property type="evidence" value="ECO:0007669"/>
    <property type="project" value="UniProtKB-UniRule"/>
</dbReference>
<comment type="catalytic activity">
    <reaction evidence="16 17">
        <text>a ubiquinone + n Na(+)(in) + NADH + H(+) = a ubiquinol + n Na(+)(out) + NAD(+)</text>
        <dbReference type="Rhea" id="RHEA:47748"/>
        <dbReference type="Rhea" id="RHEA-COMP:9565"/>
        <dbReference type="Rhea" id="RHEA-COMP:9566"/>
        <dbReference type="ChEBI" id="CHEBI:15378"/>
        <dbReference type="ChEBI" id="CHEBI:16389"/>
        <dbReference type="ChEBI" id="CHEBI:17976"/>
        <dbReference type="ChEBI" id="CHEBI:29101"/>
        <dbReference type="ChEBI" id="CHEBI:57540"/>
        <dbReference type="ChEBI" id="CHEBI:57945"/>
        <dbReference type="EC" id="7.2.1.1"/>
    </reaction>
</comment>
<dbReference type="PIRSF" id="PIRSF009437">
    <property type="entry name" value="NQR-1_subunit_C"/>
    <property type="match status" value="1"/>
</dbReference>
<sequence>MSAKKETIGRTITVAFLVCLVCSVVVSTAAVSLRPTQIQNQLLDKQRNILSIAGLLEPGTSVEEQFSKITPRLVDLRTGEFTDAEDPLTYDAQVASGDPARSMSLDAGEDTASIRRRSHYATVYMVEGEDGQVDTLILPIYGAGLWSTLYGFVALEGDLNTVVGLGFYQHAETPGLGGEVDNPNWKQQWEGKKIYNPEDDVATRVVKGGVDSGSPRAEYSVDALAGATLTSRGVENLVRFWMGENGFRPFLNNLSAGEA</sequence>
<feature type="modified residue" description="FMN phosphoryl threonine" evidence="16">
    <location>
        <position position="228"/>
    </location>
</feature>
<reference evidence="20" key="1">
    <citation type="submission" date="2016-10" db="EMBL/GenBank/DDBJ databases">
        <authorList>
            <person name="Varghese N."/>
            <person name="Submissions S."/>
        </authorList>
    </citation>
    <scope>NUCLEOTIDE SEQUENCE [LARGE SCALE GENOMIC DNA]</scope>
    <source>
        <strain evidence="20">CECT 8338</strain>
    </source>
</reference>
<evidence type="ECO:0000256" key="12">
    <source>
        <dbReference type="ARBA" id="ARBA00023065"/>
    </source>
</evidence>
<dbReference type="Pfam" id="PF04205">
    <property type="entry name" value="FMN_bind"/>
    <property type="match status" value="1"/>
</dbReference>
<comment type="similarity">
    <text evidence="16 17">Belongs to the NqrC family.</text>
</comment>
<keyword evidence="14 16" id="KW-0472">Membrane</keyword>
<dbReference type="SMART" id="SM00900">
    <property type="entry name" value="FMN_bind"/>
    <property type="match status" value="1"/>
</dbReference>
<evidence type="ECO:0000259" key="18">
    <source>
        <dbReference type="SMART" id="SM00900"/>
    </source>
</evidence>
<evidence type="ECO:0000256" key="16">
    <source>
        <dbReference type="HAMAP-Rule" id="MF_00427"/>
    </source>
</evidence>
<evidence type="ECO:0000256" key="17">
    <source>
        <dbReference type="PIRNR" id="PIRNR009437"/>
    </source>
</evidence>
<feature type="domain" description="FMN-binding" evidence="18">
    <location>
        <begin position="144"/>
        <end position="245"/>
    </location>
</feature>
<keyword evidence="3" id="KW-0997">Cell inner membrane</keyword>
<evidence type="ECO:0000256" key="9">
    <source>
        <dbReference type="ARBA" id="ARBA00022989"/>
    </source>
</evidence>
<keyword evidence="7 16" id="KW-0812">Transmembrane</keyword>
<evidence type="ECO:0000313" key="20">
    <source>
        <dbReference type="Proteomes" id="UP000243924"/>
    </source>
</evidence>
<keyword evidence="2 16" id="KW-1003">Cell membrane</keyword>
<comment type="function">
    <text evidence="16">NQR complex catalyzes the reduction of ubiquinone-1 to ubiquinol by two successive reactions, coupled with the transport of Na(+) ions from the cytoplasm to the periplasm. NqrA to NqrE are probably involved in the second step, the conversion of ubisemiquinone to ubiquinol.</text>
</comment>
<evidence type="ECO:0000256" key="15">
    <source>
        <dbReference type="ARBA" id="ARBA00023201"/>
    </source>
</evidence>
<keyword evidence="13 16" id="KW-0830">Ubiquinone</keyword>
<evidence type="ECO:0000256" key="6">
    <source>
        <dbReference type="ARBA" id="ARBA00022643"/>
    </source>
</evidence>
<comment type="subcellular location">
    <subcellularLocation>
        <location evidence="16">Cell membrane</location>
        <topology evidence="16">Single-pass membrane protein</topology>
    </subcellularLocation>
</comment>
<dbReference type="NCBIfam" id="NF003749">
    <property type="entry name" value="PRK05346.1-5"/>
    <property type="match status" value="1"/>
</dbReference>
<dbReference type="PANTHER" id="PTHR37838">
    <property type="entry name" value="NA(+)-TRANSLOCATING NADH-QUINONE REDUCTASE SUBUNIT C"/>
    <property type="match status" value="1"/>
</dbReference>
<protein>
    <recommendedName>
        <fullName evidence="16 17">Na(+)-translocating NADH-quinone reductase subunit C</fullName>
        <shortName evidence="16 17">Na(+)-NQR subunit C</shortName>
        <shortName evidence="16 17">Na(+)-translocating NQR subunit C</shortName>
        <ecNumber evidence="16 17">7.2.1.1</ecNumber>
    </recommendedName>
    <alternativeName>
        <fullName evidence="16 17">NQR complex subunit C</fullName>
    </alternativeName>
    <alternativeName>
        <fullName evidence="16 17">NQR-1 subunit C</fullName>
    </alternativeName>
</protein>
<evidence type="ECO:0000256" key="13">
    <source>
        <dbReference type="ARBA" id="ARBA00023075"/>
    </source>
</evidence>
<keyword evidence="4 16" id="KW-0597">Phosphoprotein</keyword>
<dbReference type="GO" id="GO:0016655">
    <property type="term" value="F:oxidoreductase activity, acting on NAD(P)H, quinone or similar compound as acceptor"/>
    <property type="evidence" value="ECO:0007669"/>
    <property type="project" value="UniProtKB-UniRule"/>
</dbReference>
<evidence type="ECO:0000256" key="11">
    <source>
        <dbReference type="ARBA" id="ARBA00023053"/>
    </source>
</evidence>
<keyword evidence="1 16" id="KW-0813">Transport</keyword>
<comment type="subunit">
    <text evidence="16 17">Composed of six subunits; NqrA, NqrB, NqrC, NqrD, NqrE and NqrF.</text>
</comment>
<evidence type="ECO:0000256" key="5">
    <source>
        <dbReference type="ARBA" id="ARBA00022630"/>
    </source>
</evidence>
<dbReference type="GO" id="GO:0006814">
    <property type="term" value="P:sodium ion transport"/>
    <property type="evidence" value="ECO:0007669"/>
    <property type="project" value="UniProtKB-UniRule"/>
</dbReference>
<keyword evidence="12 16" id="KW-0406">Ion transport</keyword>
<dbReference type="PANTHER" id="PTHR37838:SF1">
    <property type="entry name" value="NA(+)-TRANSLOCATING NADH-QUINONE REDUCTASE SUBUNIT C"/>
    <property type="match status" value="1"/>
</dbReference>
<dbReference type="EMBL" id="LT629787">
    <property type="protein sequence ID" value="SDT99735.1"/>
    <property type="molecule type" value="Genomic_DNA"/>
</dbReference>
<evidence type="ECO:0000256" key="4">
    <source>
        <dbReference type="ARBA" id="ARBA00022553"/>
    </source>
</evidence>
<keyword evidence="11 16" id="KW-0915">Sodium</keyword>
<evidence type="ECO:0000256" key="7">
    <source>
        <dbReference type="ARBA" id="ARBA00022692"/>
    </source>
</evidence>
<evidence type="ECO:0000256" key="1">
    <source>
        <dbReference type="ARBA" id="ARBA00022448"/>
    </source>
</evidence>
<dbReference type="STRING" id="1434072.SAMN05216210_1116"/>
<keyword evidence="8 16" id="KW-1278">Translocase</keyword>
<dbReference type="RefSeq" id="WP_092384946.1">
    <property type="nucleotide sequence ID" value="NZ_LT629787.1"/>
</dbReference>
<dbReference type="OrthoDB" id="9786835at2"/>
<keyword evidence="6 16" id="KW-0288">FMN</keyword>
<comment type="caution">
    <text evidence="16">Lacks conserved residue(s) required for the propagation of feature annotation.</text>
</comment>
<evidence type="ECO:0000256" key="14">
    <source>
        <dbReference type="ARBA" id="ARBA00023136"/>
    </source>
</evidence>
<dbReference type="Proteomes" id="UP000243924">
    <property type="component" value="Chromosome I"/>
</dbReference>
<name>A0A1H2EXC2_9GAMM</name>
<keyword evidence="15 16" id="KW-0739">Sodium transport</keyword>
<evidence type="ECO:0000256" key="8">
    <source>
        <dbReference type="ARBA" id="ARBA00022967"/>
    </source>
</evidence>
<comment type="cofactor">
    <cofactor evidence="16 17">
        <name>FMN</name>
        <dbReference type="ChEBI" id="CHEBI:58210"/>
    </cofactor>
</comment>
<dbReference type="HAMAP" id="MF_00427">
    <property type="entry name" value="NqrC"/>
    <property type="match status" value="1"/>
</dbReference>
<accession>A0A1H2EXC2</accession>
<gene>
    <name evidence="16" type="primary">nqrC</name>
    <name evidence="19" type="ORF">SAMN05216210_1116</name>
</gene>
<evidence type="ECO:0000256" key="3">
    <source>
        <dbReference type="ARBA" id="ARBA00022519"/>
    </source>
</evidence>
<dbReference type="InterPro" id="IPR007329">
    <property type="entry name" value="FMN-bd"/>
</dbReference>
<dbReference type="EC" id="7.2.1.1" evidence="16 17"/>
<evidence type="ECO:0000256" key="2">
    <source>
        <dbReference type="ARBA" id="ARBA00022475"/>
    </source>
</evidence>
<dbReference type="GO" id="GO:0005886">
    <property type="term" value="C:plasma membrane"/>
    <property type="evidence" value="ECO:0007669"/>
    <property type="project" value="UniProtKB-SubCell"/>
</dbReference>
<proteinExistence type="inferred from homology"/>
<dbReference type="NCBIfam" id="TIGR01938">
    <property type="entry name" value="nqrC"/>
    <property type="match status" value="1"/>
</dbReference>
<dbReference type="AlphaFoldDB" id="A0A1H2EXC2"/>
<evidence type="ECO:0000256" key="10">
    <source>
        <dbReference type="ARBA" id="ARBA00023027"/>
    </source>
</evidence>
<organism evidence="19 20">
    <name type="scientific">Halopseudomonas salegens</name>
    <dbReference type="NCBI Taxonomy" id="1434072"/>
    <lineage>
        <taxon>Bacteria</taxon>
        <taxon>Pseudomonadati</taxon>
        <taxon>Pseudomonadota</taxon>
        <taxon>Gammaproteobacteria</taxon>
        <taxon>Pseudomonadales</taxon>
        <taxon>Pseudomonadaceae</taxon>
        <taxon>Halopseudomonas</taxon>
    </lineage>
</organism>
<keyword evidence="10 16" id="KW-0520">NAD</keyword>
<keyword evidence="5 16" id="KW-0285">Flavoprotein</keyword>